<organism evidence="4 5">
    <name type="scientific">Aphanomyces stellatus</name>
    <dbReference type="NCBI Taxonomy" id="120398"/>
    <lineage>
        <taxon>Eukaryota</taxon>
        <taxon>Sar</taxon>
        <taxon>Stramenopiles</taxon>
        <taxon>Oomycota</taxon>
        <taxon>Saprolegniomycetes</taxon>
        <taxon>Saprolegniales</taxon>
        <taxon>Verrucalvaceae</taxon>
        <taxon>Aphanomyces</taxon>
    </lineage>
</organism>
<dbReference type="GO" id="GO:0003677">
    <property type="term" value="F:DNA binding"/>
    <property type="evidence" value="ECO:0007669"/>
    <property type="project" value="UniProtKB-KW"/>
</dbReference>
<keyword evidence="5" id="KW-1185">Reference proteome</keyword>
<name>A0A485L356_9STRA</name>
<accession>A0A485L356</accession>
<dbReference type="EMBL" id="VJMH01005648">
    <property type="protein sequence ID" value="KAF0693747.1"/>
    <property type="molecule type" value="Genomic_DNA"/>
</dbReference>
<evidence type="ECO:0000313" key="5">
    <source>
        <dbReference type="Proteomes" id="UP000332933"/>
    </source>
</evidence>
<evidence type="ECO:0000256" key="1">
    <source>
        <dbReference type="ARBA" id="ARBA00023125"/>
    </source>
</evidence>
<dbReference type="Pfam" id="PF03221">
    <property type="entry name" value="HTH_Tnp_Tc5"/>
    <property type="match status" value="1"/>
</dbReference>
<dbReference type="PROSITE" id="PS51253">
    <property type="entry name" value="HTH_CENPB"/>
    <property type="match status" value="1"/>
</dbReference>
<dbReference type="InterPro" id="IPR006600">
    <property type="entry name" value="HTH_CenpB_DNA-bd_dom"/>
</dbReference>
<evidence type="ECO:0000313" key="4">
    <source>
        <dbReference type="EMBL" id="VFT92130.1"/>
    </source>
</evidence>
<dbReference type="OrthoDB" id="4327074at2759"/>
<reference evidence="4 5" key="1">
    <citation type="submission" date="2019-03" db="EMBL/GenBank/DDBJ databases">
        <authorList>
            <person name="Gaulin E."/>
            <person name="Dumas B."/>
        </authorList>
    </citation>
    <scope>NUCLEOTIDE SEQUENCE [LARGE SCALE GENOMIC DNA]</scope>
    <source>
        <strain evidence="4">CBS 568.67</strain>
    </source>
</reference>
<feature type="domain" description="HTH CENPB-type" evidence="2">
    <location>
        <begin position="51"/>
        <end position="117"/>
    </location>
</feature>
<dbReference type="Proteomes" id="UP000332933">
    <property type="component" value="Unassembled WGS sequence"/>
</dbReference>
<dbReference type="InterPro" id="IPR009057">
    <property type="entry name" value="Homeodomain-like_sf"/>
</dbReference>
<evidence type="ECO:0000259" key="2">
    <source>
        <dbReference type="PROSITE" id="PS51253"/>
    </source>
</evidence>
<protein>
    <submittedName>
        <fullName evidence="4">Aste57867_15321 protein</fullName>
    </submittedName>
</protein>
<dbReference type="SMART" id="SM00674">
    <property type="entry name" value="CENPB"/>
    <property type="match status" value="1"/>
</dbReference>
<evidence type="ECO:0000313" key="3">
    <source>
        <dbReference type="EMBL" id="KAF0693747.1"/>
    </source>
</evidence>
<sequence length="257" mass="28234">MPTIEDIQAAVERVVVGGESAVSVVRTSNVGITCLTKYIKMHRLKKPLQRHRPGPKPLLLPTWEHEIAAWIESMYNAGTPVTRCDILRKANEMAGDTTLGVGWYVRFKDRHPTLALRRNKKSSGRPRVHAINENEDTMSSETDAGRAVICAHGAPQHYVPLKAKLTLGKAPPATNTPRRREGTGMDAPLVSSPQSNGMSCCKQACEEVQVLKSALGDKYYEALDVLADATLARTFLVVAANDRIGWLQWKLATTVTP</sequence>
<proteinExistence type="predicted"/>
<dbReference type="AlphaFoldDB" id="A0A485L356"/>
<reference evidence="3" key="2">
    <citation type="submission" date="2019-06" db="EMBL/GenBank/DDBJ databases">
        <title>Genomics analysis of Aphanomyces spp. identifies a new class of oomycete effector associated with host adaptation.</title>
        <authorList>
            <person name="Gaulin E."/>
        </authorList>
    </citation>
    <scope>NUCLEOTIDE SEQUENCE</scope>
    <source>
        <strain evidence="3">CBS 578.67</strain>
    </source>
</reference>
<gene>
    <name evidence="4" type="primary">Aste57867_15321</name>
    <name evidence="3" type="ORF">As57867_015265</name>
    <name evidence="4" type="ORF">ASTE57867_15321</name>
</gene>
<keyword evidence="1" id="KW-0238">DNA-binding</keyword>
<dbReference type="EMBL" id="CAADRA010005669">
    <property type="protein sequence ID" value="VFT92130.1"/>
    <property type="molecule type" value="Genomic_DNA"/>
</dbReference>
<dbReference type="SUPFAM" id="SSF46689">
    <property type="entry name" value="Homeodomain-like"/>
    <property type="match status" value="1"/>
</dbReference>